<evidence type="ECO:0000256" key="1">
    <source>
        <dbReference type="SAM" id="Phobius"/>
    </source>
</evidence>
<gene>
    <name evidence="2" type="ORF">HNR73_002810</name>
</gene>
<accession>A0A841FFB0</accession>
<feature type="transmembrane region" description="Helical" evidence="1">
    <location>
        <begin position="49"/>
        <end position="68"/>
    </location>
</feature>
<evidence type="ECO:0000313" key="2">
    <source>
        <dbReference type="EMBL" id="MBB6034956.1"/>
    </source>
</evidence>
<dbReference type="Proteomes" id="UP000548476">
    <property type="component" value="Unassembled WGS sequence"/>
</dbReference>
<keyword evidence="1" id="KW-0812">Transmembrane</keyword>
<evidence type="ECO:0008006" key="4">
    <source>
        <dbReference type="Google" id="ProtNLM"/>
    </source>
</evidence>
<evidence type="ECO:0000313" key="3">
    <source>
        <dbReference type="Proteomes" id="UP000548476"/>
    </source>
</evidence>
<name>A0A841FFB0_9ACTN</name>
<keyword evidence="1" id="KW-1133">Transmembrane helix</keyword>
<sequence length="166" mass="18193">MGGSASLYFRPTWRQVCGRGLFAGVLVAAVAALFVVWEGLTGTVGPIDLVPIPAGFVLGAAFVAPLAYRSGASVDESGVHPIALGRSTFGYLPWTSIVEIRPERRGTRTVPVIYLESGRTLRMRAPYDGRLCAADPHFDEKVFMLRNLWETYRSWPTPAAGERPRR</sequence>
<reference evidence="2 3" key="1">
    <citation type="submission" date="2020-08" db="EMBL/GenBank/DDBJ databases">
        <title>Genomic Encyclopedia of Type Strains, Phase IV (KMG-IV): sequencing the most valuable type-strain genomes for metagenomic binning, comparative biology and taxonomic classification.</title>
        <authorList>
            <person name="Goeker M."/>
        </authorList>
    </citation>
    <scope>NUCLEOTIDE SEQUENCE [LARGE SCALE GENOMIC DNA]</scope>
    <source>
        <strain evidence="2 3">YIM 65646</strain>
    </source>
</reference>
<dbReference type="AlphaFoldDB" id="A0A841FFB0"/>
<keyword evidence="3" id="KW-1185">Reference proteome</keyword>
<feature type="transmembrane region" description="Helical" evidence="1">
    <location>
        <begin position="20"/>
        <end position="37"/>
    </location>
</feature>
<protein>
    <recommendedName>
        <fullName evidence="4">PH domain-containing protein</fullName>
    </recommendedName>
</protein>
<comment type="caution">
    <text evidence="2">The sequence shown here is derived from an EMBL/GenBank/DDBJ whole genome shotgun (WGS) entry which is preliminary data.</text>
</comment>
<dbReference type="EMBL" id="JACHGT010000005">
    <property type="protein sequence ID" value="MBB6034956.1"/>
    <property type="molecule type" value="Genomic_DNA"/>
</dbReference>
<organism evidence="2 3">
    <name type="scientific">Phytomonospora endophytica</name>
    <dbReference type="NCBI Taxonomy" id="714109"/>
    <lineage>
        <taxon>Bacteria</taxon>
        <taxon>Bacillati</taxon>
        <taxon>Actinomycetota</taxon>
        <taxon>Actinomycetes</taxon>
        <taxon>Micromonosporales</taxon>
        <taxon>Micromonosporaceae</taxon>
        <taxon>Phytomonospora</taxon>
    </lineage>
</organism>
<dbReference type="RefSeq" id="WP_184787804.1">
    <property type="nucleotide sequence ID" value="NZ_BONT01000091.1"/>
</dbReference>
<keyword evidence="1" id="KW-0472">Membrane</keyword>
<proteinExistence type="predicted"/>